<evidence type="ECO:0000256" key="1">
    <source>
        <dbReference type="SAM" id="SignalP"/>
    </source>
</evidence>
<dbReference type="Proteomes" id="UP001163328">
    <property type="component" value="Chromosome"/>
</dbReference>
<sequence length="403" mass="44973">MHSNLILKNTVLFFALSIFSCGKSAQINNSPIPTTTSLQTVQQPIKTGAQVLDKHLDLLQNKKVGVLTNQSGMVTDSLHLVDYLLEQKINVTKIYAPEHGFRGTADAGELIKDGKDTKTGLPIISLYGNNKKPKPEQLKDVDVLVFDLQDVGARFYTYISSLHYVMEACAEQNIPIVVLDRPNPNGALVDGPILEPEHTSFVGMHPIPVLHGMTIGEYAQMINGEGWLKNKAKADLTVIKNENYNHNLPYVLPVKPSPNLPNAQAINLYASLCFFEGTNVSVGRGTEQQFQIYGSPFIKNANFSFTPKPNFGAKDPMHNGKLCYGVDLSNEPQLTQLELKYLLDAYQNTEDKTKFFNSFFTKLAGTKKLQQQIEKGMTEDEIRASWEVGLNQFKNTRAKYLLY</sequence>
<name>A0ABY6M172_9FLAO</name>
<evidence type="ECO:0000313" key="5">
    <source>
        <dbReference type="Proteomes" id="UP001163328"/>
    </source>
</evidence>
<dbReference type="RefSeq" id="WP_264432568.1">
    <property type="nucleotide sequence ID" value="NZ_CP081495.1"/>
</dbReference>
<dbReference type="InterPro" id="IPR048502">
    <property type="entry name" value="NamZ_N"/>
</dbReference>
<dbReference type="Pfam" id="PF07075">
    <property type="entry name" value="NamZ_N"/>
    <property type="match status" value="1"/>
</dbReference>
<dbReference type="Gene3D" id="3.90.1150.140">
    <property type="match status" value="1"/>
</dbReference>
<dbReference type="Gene3D" id="3.40.50.12170">
    <property type="entry name" value="Uncharacterised protein PF07075, DUF1343"/>
    <property type="match status" value="1"/>
</dbReference>
<keyword evidence="1" id="KW-0732">Signal</keyword>
<dbReference type="Pfam" id="PF20732">
    <property type="entry name" value="NamZ_C"/>
    <property type="match status" value="1"/>
</dbReference>
<dbReference type="InterPro" id="IPR048503">
    <property type="entry name" value="NamZ_C"/>
</dbReference>
<dbReference type="PIRSF" id="PIRSF016719">
    <property type="entry name" value="UCP016719"/>
    <property type="match status" value="1"/>
</dbReference>
<evidence type="ECO:0000313" key="4">
    <source>
        <dbReference type="EMBL" id="UYW00623.1"/>
    </source>
</evidence>
<feature type="signal peptide" evidence="1">
    <location>
        <begin position="1"/>
        <end position="25"/>
    </location>
</feature>
<dbReference type="PANTHER" id="PTHR42915">
    <property type="entry name" value="HYPOTHETICAL 460 KDA PROTEIN IN FEUA-SIGW INTERGENIC REGION [PRECURSOR]"/>
    <property type="match status" value="1"/>
</dbReference>
<organism evidence="4 5">
    <name type="scientific">Flavobacterium agricola</name>
    <dbReference type="NCBI Taxonomy" id="2870839"/>
    <lineage>
        <taxon>Bacteria</taxon>
        <taxon>Pseudomonadati</taxon>
        <taxon>Bacteroidota</taxon>
        <taxon>Flavobacteriia</taxon>
        <taxon>Flavobacteriales</taxon>
        <taxon>Flavobacteriaceae</taxon>
        <taxon>Flavobacterium</taxon>
    </lineage>
</organism>
<protein>
    <submittedName>
        <fullName evidence="4">DUF1343 domain-containing protein</fullName>
    </submittedName>
</protein>
<evidence type="ECO:0000259" key="2">
    <source>
        <dbReference type="Pfam" id="PF07075"/>
    </source>
</evidence>
<dbReference type="EMBL" id="CP081495">
    <property type="protein sequence ID" value="UYW00623.1"/>
    <property type="molecule type" value="Genomic_DNA"/>
</dbReference>
<accession>A0ABY6M172</accession>
<evidence type="ECO:0000259" key="3">
    <source>
        <dbReference type="Pfam" id="PF20732"/>
    </source>
</evidence>
<reference evidence="4" key="1">
    <citation type="submission" date="2021-08" db="EMBL/GenBank/DDBJ databases">
        <title>Flavobacterium sp. strain CC-SYL302.</title>
        <authorList>
            <person name="Lin S.-Y."/>
            <person name="Lee T.-H."/>
            <person name="Young C.-C."/>
        </authorList>
    </citation>
    <scope>NUCLEOTIDE SEQUENCE</scope>
    <source>
        <strain evidence="4">CC-SYL302</strain>
    </source>
</reference>
<gene>
    <name evidence="4" type="ORF">K5I29_08730</name>
</gene>
<feature type="domain" description="Peptidoglycan beta-N-acetylmuramidase NamZ N-terminal" evidence="2">
    <location>
        <begin position="64"/>
        <end position="263"/>
    </location>
</feature>
<feature type="chain" id="PRO_5046565470" evidence="1">
    <location>
        <begin position="26"/>
        <end position="403"/>
    </location>
</feature>
<dbReference type="InterPro" id="IPR008302">
    <property type="entry name" value="NamZ"/>
</dbReference>
<dbReference type="PANTHER" id="PTHR42915:SF1">
    <property type="entry name" value="PEPTIDOGLYCAN BETA-N-ACETYLMURAMIDASE NAMZ"/>
    <property type="match status" value="1"/>
</dbReference>
<keyword evidence="5" id="KW-1185">Reference proteome</keyword>
<feature type="domain" description="Peptidoglycan beta-N-acetylmuramidase NamZ C-terminal" evidence="3">
    <location>
        <begin position="268"/>
        <end position="403"/>
    </location>
</feature>
<proteinExistence type="predicted"/>